<organism evidence="3 4">
    <name type="scientific">Puccinia graminis f. sp. tritici (strain CRL 75-36-700-3 / race SCCL)</name>
    <name type="common">Black stem rust fungus</name>
    <dbReference type="NCBI Taxonomy" id="418459"/>
    <lineage>
        <taxon>Eukaryota</taxon>
        <taxon>Fungi</taxon>
        <taxon>Dikarya</taxon>
        <taxon>Basidiomycota</taxon>
        <taxon>Pucciniomycotina</taxon>
        <taxon>Pucciniomycetes</taxon>
        <taxon>Pucciniales</taxon>
        <taxon>Pucciniaceae</taxon>
        <taxon>Puccinia</taxon>
    </lineage>
</organism>
<keyword evidence="2" id="KW-0732">Signal</keyword>
<sequence length="409" mass="46878">METGNTYMIHSRLFLVIIGVCLLSVHCGGGINRPIGLERSRESLEAQIYQGLMVRLVLPFLDPPYHRNFPQVFEEDTSLHGQLEAPASLSQKYPLTNSENLSIPTSRSQKNDPPSGSNSKPRHPVGSESYITRSKISTVFRELIMLLPQKITSSLSIHKVLSLYRESEALSGFHRDLNEQFENIRMVGSAKDVDSFSDTMKLIEHIQQNIKILKQIRLLELGRCEWEESYLSLISTLIPGIERSKDYSWGTYRLGVEKELQDIGNSILDRVKMRILLESDLEASIRTLDLPPIDEIRGKMYGFKVVDFLFDCRFIDLESLSSFFRDEKVAEQVIFYSNVRIWQAKGYGILRQGGSFTDGLDWLTWNQSFKAIDRNGKRIIQRLFLKKKIDLIKSTAHKPAPLKRPKTSH</sequence>
<dbReference type="HOGENOM" id="CLU_672914_0_0_1"/>
<feature type="chain" id="PRO_5003173700" evidence="2">
    <location>
        <begin position="31"/>
        <end position="409"/>
    </location>
</feature>
<feature type="region of interest" description="Disordered" evidence="1">
    <location>
        <begin position="97"/>
        <end position="128"/>
    </location>
</feature>
<evidence type="ECO:0000313" key="4">
    <source>
        <dbReference type="Proteomes" id="UP000008783"/>
    </source>
</evidence>
<reference key="1">
    <citation type="submission" date="2007-01" db="EMBL/GenBank/DDBJ databases">
        <title>The Genome Sequence of Puccinia graminis f. sp. tritici Strain CRL 75-36-700-3.</title>
        <authorList>
            <consortium name="The Broad Institute Genome Sequencing Platform"/>
            <person name="Birren B."/>
            <person name="Lander E."/>
            <person name="Galagan J."/>
            <person name="Nusbaum C."/>
            <person name="Devon K."/>
            <person name="Cuomo C."/>
            <person name="Jaffe D."/>
            <person name="Butler J."/>
            <person name="Alvarez P."/>
            <person name="Gnerre S."/>
            <person name="Grabherr M."/>
            <person name="Mauceli E."/>
            <person name="Brockman W."/>
            <person name="Young S."/>
            <person name="LaButti K."/>
            <person name="Sykes S."/>
            <person name="DeCaprio D."/>
            <person name="Crawford M."/>
            <person name="Koehrsen M."/>
            <person name="Engels R."/>
            <person name="Montgomery P."/>
            <person name="Pearson M."/>
            <person name="Howarth C."/>
            <person name="Larson L."/>
            <person name="White J."/>
            <person name="Zeng Q."/>
            <person name="Kodira C."/>
            <person name="Yandava C."/>
            <person name="Alvarado L."/>
            <person name="O'Leary S."/>
            <person name="Szabo L."/>
            <person name="Dean R."/>
            <person name="Schein J."/>
        </authorList>
    </citation>
    <scope>NUCLEOTIDE SEQUENCE</scope>
    <source>
        <strain>CRL 75-36-700-3</strain>
    </source>
</reference>
<feature type="signal peptide" evidence="2">
    <location>
        <begin position="1"/>
        <end position="30"/>
    </location>
</feature>
<name>E3KLN7_PUCGT</name>
<evidence type="ECO:0000313" key="3">
    <source>
        <dbReference type="EMBL" id="EFP85236.2"/>
    </source>
</evidence>
<dbReference type="AlphaFoldDB" id="E3KLN7"/>
<dbReference type="VEuPathDB" id="FungiDB:PGTG_11405"/>
<dbReference type="InParanoid" id="E3KLN7"/>
<dbReference type="RefSeq" id="XP_003329655.2">
    <property type="nucleotide sequence ID" value="XM_003329607.2"/>
</dbReference>
<dbReference type="Proteomes" id="UP000008783">
    <property type="component" value="Unassembled WGS sequence"/>
</dbReference>
<accession>E3KLN7</accession>
<feature type="compositionally biased region" description="Polar residues" evidence="1">
    <location>
        <begin position="97"/>
        <end position="119"/>
    </location>
</feature>
<dbReference type="OrthoDB" id="10267086at2759"/>
<proteinExistence type="predicted"/>
<dbReference type="KEGG" id="pgr:PGTG_11405"/>
<dbReference type="GeneID" id="10527225"/>
<evidence type="ECO:0000256" key="2">
    <source>
        <dbReference type="SAM" id="SignalP"/>
    </source>
</evidence>
<keyword evidence="4" id="KW-1185">Reference proteome</keyword>
<dbReference type="EMBL" id="DS178294">
    <property type="protein sequence ID" value="EFP85236.2"/>
    <property type="molecule type" value="Genomic_DNA"/>
</dbReference>
<gene>
    <name evidence="3" type="ORF">PGTG_11405</name>
</gene>
<evidence type="ECO:0000256" key="1">
    <source>
        <dbReference type="SAM" id="MobiDB-lite"/>
    </source>
</evidence>
<protein>
    <submittedName>
        <fullName evidence="3">Uncharacterized protein</fullName>
    </submittedName>
</protein>
<reference evidence="4" key="2">
    <citation type="journal article" date="2011" name="Proc. Natl. Acad. Sci. U.S.A.">
        <title>Obligate biotrophy features unraveled by the genomic analysis of rust fungi.</title>
        <authorList>
            <person name="Duplessis S."/>
            <person name="Cuomo C.A."/>
            <person name="Lin Y.-C."/>
            <person name="Aerts A."/>
            <person name="Tisserant E."/>
            <person name="Veneault-Fourrey C."/>
            <person name="Joly D.L."/>
            <person name="Hacquard S."/>
            <person name="Amselem J."/>
            <person name="Cantarel B.L."/>
            <person name="Chiu R."/>
            <person name="Coutinho P.M."/>
            <person name="Feau N."/>
            <person name="Field M."/>
            <person name="Frey P."/>
            <person name="Gelhaye E."/>
            <person name="Goldberg J."/>
            <person name="Grabherr M.G."/>
            <person name="Kodira C.D."/>
            <person name="Kohler A."/>
            <person name="Kuees U."/>
            <person name="Lindquist E.A."/>
            <person name="Lucas S.M."/>
            <person name="Mago R."/>
            <person name="Mauceli E."/>
            <person name="Morin E."/>
            <person name="Murat C."/>
            <person name="Pangilinan J.L."/>
            <person name="Park R."/>
            <person name="Pearson M."/>
            <person name="Quesneville H."/>
            <person name="Rouhier N."/>
            <person name="Sakthikumar S."/>
            <person name="Salamov A.A."/>
            <person name="Schmutz J."/>
            <person name="Selles B."/>
            <person name="Shapiro H."/>
            <person name="Tanguay P."/>
            <person name="Tuskan G.A."/>
            <person name="Henrissat B."/>
            <person name="Van de Peer Y."/>
            <person name="Rouze P."/>
            <person name="Ellis J.G."/>
            <person name="Dodds P.N."/>
            <person name="Schein J.E."/>
            <person name="Zhong S."/>
            <person name="Hamelin R.C."/>
            <person name="Grigoriev I.V."/>
            <person name="Szabo L.J."/>
            <person name="Martin F."/>
        </authorList>
    </citation>
    <scope>NUCLEOTIDE SEQUENCE [LARGE SCALE GENOMIC DNA]</scope>
    <source>
        <strain evidence="4">CRL 75-36-700-3 / race SCCL</strain>
    </source>
</reference>